<organism evidence="1 2">
    <name type="scientific">Thanatephorus cucumeris (strain AG1-IB / isolate 7/3/14)</name>
    <name type="common">Lettuce bottom rot fungus</name>
    <name type="synonym">Rhizoctonia solani</name>
    <dbReference type="NCBI Taxonomy" id="1108050"/>
    <lineage>
        <taxon>Eukaryota</taxon>
        <taxon>Fungi</taxon>
        <taxon>Dikarya</taxon>
        <taxon>Basidiomycota</taxon>
        <taxon>Agaricomycotina</taxon>
        <taxon>Agaricomycetes</taxon>
        <taxon>Cantharellales</taxon>
        <taxon>Ceratobasidiaceae</taxon>
        <taxon>Rhizoctonia</taxon>
        <taxon>Rhizoctonia solani AG-1</taxon>
    </lineage>
</organism>
<name>A0A0B7FU18_THACB</name>
<dbReference type="AlphaFoldDB" id="A0A0B7FU18"/>
<dbReference type="Proteomes" id="UP000059188">
    <property type="component" value="Unassembled WGS sequence"/>
</dbReference>
<keyword evidence="2" id="KW-1185">Reference proteome</keyword>
<reference evidence="1 2" key="1">
    <citation type="submission" date="2014-11" db="EMBL/GenBank/DDBJ databases">
        <authorList>
            <person name="Wibberg Daniel"/>
        </authorList>
    </citation>
    <scope>NUCLEOTIDE SEQUENCE [LARGE SCALE GENOMIC DNA]</scope>
    <source>
        <strain evidence="1">Rhizoctonia solani AG1-IB 7/3/14</strain>
    </source>
</reference>
<protein>
    <submittedName>
        <fullName evidence="1">Uncharacterized protein</fullName>
    </submittedName>
</protein>
<accession>A0A0B7FU18</accession>
<gene>
    <name evidence="1" type="ORF">RSOLAG1IB_10038</name>
</gene>
<sequence>MFSLPQLPRGRRLMPFPVMAPVQGHLIQWQCWLSLVRLSCVIAMETLALLSWRTIIYYHQGNSPFWLVLWFIAAANDTFMRTSPD</sequence>
<dbReference type="EMBL" id="LN679156">
    <property type="protein sequence ID" value="CEL61456.1"/>
    <property type="molecule type" value="Genomic_DNA"/>
</dbReference>
<proteinExistence type="predicted"/>
<evidence type="ECO:0000313" key="1">
    <source>
        <dbReference type="EMBL" id="CEL61456.1"/>
    </source>
</evidence>
<evidence type="ECO:0000313" key="2">
    <source>
        <dbReference type="Proteomes" id="UP000059188"/>
    </source>
</evidence>